<evidence type="ECO:0000256" key="7">
    <source>
        <dbReference type="ARBA" id="ARBA00023273"/>
    </source>
</evidence>
<reference evidence="9 10" key="1">
    <citation type="submission" date="2019-07" db="EMBL/GenBank/DDBJ databases">
        <authorList>
            <person name="Jastrzebski P J."/>
            <person name="Paukszto L."/>
            <person name="Jastrzebski P J."/>
        </authorList>
    </citation>
    <scope>NUCLEOTIDE SEQUENCE [LARGE SCALE GENOMIC DNA]</scope>
    <source>
        <strain evidence="9 10">WMS-il1</strain>
    </source>
</reference>
<keyword evidence="7" id="KW-0966">Cell projection</keyword>
<keyword evidence="5" id="KW-0969">Cilium</keyword>
<name>A0A564Z8Y1_HYMDI</name>
<dbReference type="GO" id="GO:0005815">
    <property type="term" value="C:microtubule organizing center"/>
    <property type="evidence" value="ECO:0007669"/>
    <property type="project" value="TreeGrafter"/>
</dbReference>
<dbReference type="PANTHER" id="PTHR13376:SF0">
    <property type="entry name" value="INTRAFLAGELLAR TRANSPORT PROTEIN 46 HOMOLOG"/>
    <property type="match status" value="1"/>
</dbReference>
<dbReference type="EMBL" id="CABIJS010000697">
    <property type="protein sequence ID" value="VUZ55799.1"/>
    <property type="molecule type" value="Genomic_DNA"/>
</dbReference>
<comment type="similarity">
    <text evidence="2">Belongs to the IFT46 family.</text>
</comment>
<evidence type="ECO:0000256" key="4">
    <source>
        <dbReference type="ARBA" id="ARBA00022490"/>
    </source>
</evidence>
<accession>A0A564Z8Y1</accession>
<evidence type="ECO:0000256" key="3">
    <source>
        <dbReference type="ARBA" id="ARBA00017206"/>
    </source>
</evidence>
<feature type="non-terminal residue" evidence="9">
    <location>
        <position position="295"/>
    </location>
</feature>
<feature type="compositionally biased region" description="Basic and acidic residues" evidence="8">
    <location>
        <begin position="25"/>
        <end position="35"/>
    </location>
</feature>
<dbReference type="GO" id="GO:0031514">
    <property type="term" value="C:motile cilium"/>
    <property type="evidence" value="ECO:0007669"/>
    <property type="project" value="TreeGrafter"/>
</dbReference>
<evidence type="ECO:0000313" key="10">
    <source>
        <dbReference type="Proteomes" id="UP000321570"/>
    </source>
</evidence>
<evidence type="ECO:0000256" key="1">
    <source>
        <dbReference type="ARBA" id="ARBA00004120"/>
    </source>
</evidence>
<feature type="compositionally biased region" description="Acidic residues" evidence="8">
    <location>
        <begin position="62"/>
        <end position="73"/>
    </location>
</feature>
<dbReference type="GO" id="GO:0060271">
    <property type="term" value="P:cilium assembly"/>
    <property type="evidence" value="ECO:0007669"/>
    <property type="project" value="TreeGrafter"/>
</dbReference>
<keyword evidence="6" id="KW-0206">Cytoskeleton</keyword>
<keyword evidence="10" id="KW-1185">Reference proteome</keyword>
<gene>
    <name evidence="9" type="ORF">WMSIL1_LOCUS13689</name>
</gene>
<keyword evidence="4" id="KW-0963">Cytoplasm</keyword>
<dbReference type="AlphaFoldDB" id="A0A564Z8Y1"/>
<evidence type="ECO:0000256" key="2">
    <source>
        <dbReference type="ARBA" id="ARBA00007700"/>
    </source>
</evidence>
<dbReference type="GO" id="GO:0042073">
    <property type="term" value="P:intraciliary transport"/>
    <property type="evidence" value="ECO:0007669"/>
    <property type="project" value="InterPro"/>
</dbReference>
<dbReference type="PANTHER" id="PTHR13376">
    <property type="entry name" value="INTRAFLAGELLAR TRANSPORT PROTEIN 46 HOMOLOG"/>
    <property type="match status" value="1"/>
</dbReference>
<dbReference type="GO" id="GO:0030992">
    <property type="term" value="C:intraciliary transport particle B"/>
    <property type="evidence" value="ECO:0007669"/>
    <property type="project" value="TreeGrafter"/>
</dbReference>
<dbReference type="Pfam" id="PF12317">
    <property type="entry name" value="IFT46_B_C"/>
    <property type="match status" value="1"/>
</dbReference>
<proteinExistence type="inferred from homology"/>
<sequence>MSDFYDDVETANFDVNDKHYNTVEHFSEKEEEKKSSTNSAFQEGDYPKLLNRDRCNNSPLTNDDEESSDGIEDNDTSITEELTENYDHFDTSAEVNEMFQFIHHYSPERIELKTRLYPFIPEYIAAVGDADAFLKVPRPDGKADNLGLIQLDEPSTTQSDAVLLDLQLRAISKQRTTKERVVKVVGDPEKNVKEIEKWIKNIADLHLTKPPPKVHYLNPVPDLTSLMREWPEEFEKTLKTVNLPNASLNCSLKEYIDIVCGIMNIPVYNNNRIQSLHLLFSLYLEFKNSQHFQKD</sequence>
<evidence type="ECO:0000256" key="8">
    <source>
        <dbReference type="SAM" id="MobiDB-lite"/>
    </source>
</evidence>
<feature type="region of interest" description="Disordered" evidence="8">
    <location>
        <begin position="25"/>
        <end position="73"/>
    </location>
</feature>
<comment type="subcellular location">
    <subcellularLocation>
        <location evidence="1">Cytoplasm</location>
        <location evidence="1">Cytoskeleton</location>
        <location evidence="1">Cilium basal body</location>
    </subcellularLocation>
</comment>
<evidence type="ECO:0000256" key="5">
    <source>
        <dbReference type="ARBA" id="ARBA00023069"/>
    </source>
</evidence>
<dbReference type="InterPro" id="IPR022088">
    <property type="entry name" value="Intraflagellar_transp_cmplxB"/>
</dbReference>
<evidence type="ECO:0000256" key="6">
    <source>
        <dbReference type="ARBA" id="ARBA00023212"/>
    </source>
</evidence>
<evidence type="ECO:0000313" key="9">
    <source>
        <dbReference type="EMBL" id="VUZ55799.1"/>
    </source>
</evidence>
<dbReference type="Proteomes" id="UP000321570">
    <property type="component" value="Unassembled WGS sequence"/>
</dbReference>
<organism evidence="9 10">
    <name type="scientific">Hymenolepis diminuta</name>
    <name type="common">Rat tapeworm</name>
    <dbReference type="NCBI Taxonomy" id="6216"/>
    <lineage>
        <taxon>Eukaryota</taxon>
        <taxon>Metazoa</taxon>
        <taxon>Spiralia</taxon>
        <taxon>Lophotrochozoa</taxon>
        <taxon>Platyhelminthes</taxon>
        <taxon>Cestoda</taxon>
        <taxon>Eucestoda</taxon>
        <taxon>Cyclophyllidea</taxon>
        <taxon>Hymenolepididae</taxon>
        <taxon>Hymenolepis</taxon>
    </lineage>
</organism>
<protein>
    <recommendedName>
        <fullName evidence="3">Intraflagellar transport protein 46 homolog</fullName>
    </recommendedName>
</protein>